<comment type="caution">
    <text evidence="2">The sequence shown here is derived from an EMBL/GenBank/DDBJ whole genome shotgun (WGS) entry which is preliminary data.</text>
</comment>
<gene>
    <name evidence="2" type="ORF">CON36_35215</name>
</gene>
<reference evidence="2 3" key="1">
    <citation type="submission" date="2017-09" db="EMBL/GenBank/DDBJ databases">
        <title>Large-scale bioinformatics analysis of Bacillus genomes uncovers conserved roles of natural products in bacterial physiology.</title>
        <authorList>
            <consortium name="Agbiome Team Llc"/>
            <person name="Bleich R.M."/>
            <person name="Grubbs K.J."/>
            <person name="Santa Maria K.C."/>
            <person name="Allen S.E."/>
            <person name="Farag S."/>
            <person name="Shank E.A."/>
            <person name="Bowers A."/>
        </authorList>
    </citation>
    <scope>NUCLEOTIDE SEQUENCE [LARGE SCALE GENOMIC DNA]</scope>
    <source>
        <strain evidence="2 3">AFS092789</strain>
    </source>
</reference>
<dbReference type="InterPro" id="IPR036249">
    <property type="entry name" value="Thioredoxin-like_sf"/>
</dbReference>
<dbReference type="Gene3D" id="3.40.30.10">
    <property type="entry name" value="Glutaredoxin"/>
    <property type="match status" value="1"/>
</dbReference>
<dbReference type="PANTHER" id="PTHR30041:SF7">
    <property type="entry name" value="GLOBAL TRANSCRIPTIONAL REGULATOR SPX"/>
    <property type="match status" value="1"/>
</dbReference>
<organism evidence="2 3">
    <name type="scientific">Bacillus cereus</name>
    <dbReference type="NCBI Taxonomy" id="1396"/>
    <lineage>
        <taxon>Bacteria</taxon>
        <taxon>Bacillati</taxon>
        <taxon>Bacillota</taxon>
        <taxon>Bacilli</taxon>
        <taxon>Bacillales</taxon>
        <taxon>Bacillaceae</taxon>
        <taxon>Bacillus</taxon>
        <taxon>Bacillus cereus group</taxon>
    </lineage>
</organism>
<dbReference type="RefSeq" id="WP_098007238.1">
    <property type="nucleotide sequence ID" value="NZ_NVMX01000245.1"/>
</dbReference>
<proteinExistence type="inferred from homology"/>
<dbReference type="Pfam" id="PF03960">
    <property type="entry name" value="ArsC"/>
    <property type="match status" value="1"/>
</dbReference>
<accession>A0A9X6SS33</accession>
<dbReference type="InterPro" id="IPR006660">
    <property type="entry name" value="Arsenate_reductase-like"/>
</dbReference>
<dbReference type="PANTHER" id="PTHR30041">
    <property type="entry name" value="ARSENATE REDUCTASE"/>
    <property type="match status" value="1"/>
</dbReference>
<dbReference type="Proteomes" id="UP000219922">
    <property type="component" value="Unassembled WGS sequence"/>
</dbReference>
<sequence length="125" mass="14510">MINLYIKSSCQSSRKTVHFFNQNGIEYNVTKLQKDGISKTDLKKILFHTENGISDILTKNCFKDVEHMSTEEFYDFIVDNPTALRTPIILQASKLIVGFNEDEIRTFLPRRIKKIAIKRVLQLCV</sequence>
<name>A0A9X6SS33_BACCE</name>
<evidence type="ECO:0000313" key="2">
    <source>
        <dbReference type="EMBL" id="PDZ94168.1"/>
    </source>
</evidence>
<dbReference type="AlphaFoldDB" id="A0A9X6SS33"/>
<protein>
    <submittedName>
        <fullName evidence="2">Transcriptional regulator Spx</fullName>
    </submittedName>
</protein>
<comment type="similarity">
    <text evidence="1">Belongs to the ArsC family.</text>
</comment>
<evidence type="ECO:0000256" key="1">
    <source>
        <dbReference type="PROSITE-ProRule" id="PRU01282"/>
    </source>
</evidence>
<dbReference type="SUPFAM" id="SSF52833">
    <property type="entry name" value="Thioredoxin-like"/>
    <property type="match status" value="1"/>
</dbReference>
<dbReference type="PROSITE" id="PS51353">
    <property type="entry name" value="ARSC"/>
    <property type="match status" value="1"/>
</dbReference>
<evidence type="ECO:0000313" key="3">
    <source>
        <dbReference type="Proteomes" id="UP000219922"/>
    </source>
</evidence>
<dbReference type="EMBL" id="NVMX01000245">
    <property type="protein sequence ID" value="PDZ94168.1"/>
    <property type="molecule type" value="Genomic_DNA"/>
</dbReference>